<name>A0A329QSS3_9ACTN</name>
<accession>A0A329QSS3</accession>
<dbReference type="GO" id="GO:0071555">
    <property type="term" value="P:cell wall organization"/>
    <property type="evidence" value="ECO:0007669"/>
    <property type="project" value="UniProtKB-KW"/>
</dbReference>
<dbReference type="GO" id="GO:0006508">
    <property type="term" value="P:proteolysis"/>
    <property type="evidence" value="ECO:0007669"/>
    <property type="project" value="UniProtKB-KW"/>
</dbReference>
<proteinExistence type="inferred from homology"/>
<evidence type="ECO:0000256" key="13">
    <source>
        <dbReference type="ARBA" id="ARBA00049902"/>
    </source>
</evidence>
<dbReference type="GO" id="GO:0009252">
    <property type="term" value="P:peptidoglycan biosynthetic process"/>
    <property type="evidence" value="ECO:0007669"/>
    <property type="project" value="UniProtKB-KW"/>
</dbReference>
<organism evidence="18 19">
    <name type="scientific">Phytoactinopolyspora halophila</name>
    <dbReference type="NCBI Taxonomy" id="1981511"/>
    <lineage>
        <taxon>Bacteria</taxon>
        <taxon>Bacillati</taxon>
        <taxon>Actinomycetota</taxon>
        <taxon>Actinomycetes</taxon>
        <taxon>Jiangellales</taxon>
        <taxon>Jiangellaceae</taxon>
        <taxon>Phytoactinopolyspora</taxon>
    </lineage>
</organism>
<feature type="compositionally biased region" description="Basic and acidic residues" evidence="14">
    <location>
        <begin position="704"/>
        <end position="720"/>
    </location>
</feature>
<evidence type="ECO:0000256" key="4">
    <source>
        <dbReference type="ARBA" id="ARBA00022670"/>
    </source>
</evidence>
<evidence type="ECO:0000256" key="15">
    <source>
        <dbReference type="SAM" id="Phobius"/>
    </source>
</evidence>
<keyword evidence="11" id="KW-0961">Cell wall biogenesis/degradation</keyword>
<feature type="non-terminal residue" evidence="18">
    <location>
        <position position="775"/>
    </location>
</feature>
<evidence type="ECO:0000256" key="11">
    <source>
        <dbReference type="ARBA" id="ARBA00023316"/>
    </source>
</evidence>
<keyword evidence="10" id="KW-0511">Multifunctional enzyme</keyword>
<dbReference type="Pfam" id="PF00905">
    <property type="entry name" value="Transpeptidase"/>
    <property type="match status" value="1"/>
</dbReference>
<keyword evidence="15" id="KW-0812">Transmembrane</keyword>
<dbReference type="InterPro" id="IPR023346">
    <property type="entry name" value="Lysozyme-like_dom_sf"/>
</dbReference>
<feature type="domain" description="Glycosyl transferase family 51" evidence="17">
    <location>
        <begin position="90"/>
        <end position="266"/>
    </location>
</feature>
<evidence type="ECO:0000313" key="19">
    <source>
        <dbReference type="Proteomes" id="UP000250462"/>
    </source>
</evidence>
<sequence length="775" mass="82807">MSDQEHADLERHAAEPRRRYAARRKGGGGKRRRGWRKFVSLKAFSLYFLGTAFLGFLGIGIVYAMTDIPEPNDFARSESTIVYWNDGETELGRFSAQARESVDLADIPQHVQDAVIAAEDRGFYSNPGFDPVGIARAGFGFIREGGEITGGGSTITQQYVKNYYLTEEQTFERKLNELFVSIKIDQQMEKDDILASYLNTIWFGRGVYGVQMASKAYFDKPVSEISVEEAAALASILRSPGLYDPTLGQENKENFEGRFEYVINGMVSIGALDAQTAEEAEPPEVLPEEKQNLYEGPNGYLLQQVRKELQEAGIDEAEIDSGGLRVVTTFDQEAQSAALDAVDEERPTENAEHVRIGLAAVRPGDGAVVAMYGGEDAVEQSFNNAVDGKQQAGSAFKPFTLAAALEEGISLESRFSGNSPFDPPELGKPVNNQNEADYGEDVDLIEATERSINTAYVDLTMEIGPSKVLDALYRAGAPEDSEDFENDARVTLGIGKVSTVEMAGMYATLAAGGRQTDWYTVQRVTDPAGNVLHEAEAEPEQVFDADVVADVTYAMTQVVEGENGTGEVAQALDRPSAGKTGTHQELTAWYAGFTPQLSAAVSFINGEGEEAGTKSLHGVGGGDSFPGGGYPARIWTAFMNAALEGEEVREFPERADVGEPVNPSPTPTPTPTHETRPPDPPDDDERGDENGRDENGGDQSGGDENGRDESGGDENGRDESGGDENGDEGSEWDGDENGGNQNGNQNGGNDGGDEGGDGGGGDGGDEGGDGGGGDG</sequence>
<feature type="region of interest" description="Disordered" evidence="14">
    <location>
        <begin position="651"/>
        <end position="775"/>
    </location>
</feature>
<evidence type="ECO:0000256" key="7">
    <source>
        <dbReference type="ARBA" id="ARBA00022801"/>
    </source>
</evidence>
<comment type="catalytic activity">
    <reaction evidence="12">
        <text>Preferential cleavage: (Ac)2-L-Lys-D-Ala-|-D-Ala. Also transpeptidation of peptidyl-alanyl moieties that are N-acyl substituents of D-alanine.</text>
        <dbReference type="EC" id="3.4.16.4"/>
    </reaction>
</comment>
<dbReference type="Pfam" id="PF00912">
    <property type="entry name" value="Transgly"/>
    <property type="match status" value="1"/>
</dbReference>
<feature type="region of interest" description="Disordered" evidence="14">
    <location>
        <begin position="1"/>
        <end position="32"/>
    </location>
</feature>
<dbReference type="AlphaFoldDB" id="A0A329QSS3"/>
<evidence type="ECO:0000256" key="14">
    <source>
        <dbReference type="SAM" id="MobiDB-lite"/>
    </source>
</evidence>
<keyword evidence="19" id="KW-1185">Reference proteome</keyword>
<dbReference type="SUPFAM" id="SSF56601">
    <property type="entry name" value="beta-lactamase/transpeptidase-like"/>
    <property type="match status" value="1"/>
</dbReference>
<dbReference type="InterPro" id="IPR012338">
    <property type="entry name" value="Beta-lactam/transpept-like"/>
</dbReference>
<keyword evidence="6" id="KW-0808">Transferase</keyword>
<evidence type="ECO:0000256" key="2">
    <source>
        <dbReference type="ARBA" id="ARBA00007739"/>
    </source>
</evidence>
<feature type="compositionally biased region" description="Acidic residues" evidence="14">
    <location>
        <begin position="721"/>
        <end position="736"/>
    </location>
</feature>
<dbReference type="EMBL" id="QMIG01000008">
    <property type="protein sequence ID" value="RAW14729.1"/>
    <property type="molecule type" value="Genomic_DNA"/>
</dbReference>
<dbReference type="GO" id="GO:0030288">
    <property type="term" value="C:outer membrane-bounded periplasmic space"/>
    <property type="evidence" value="ECO:0007669"/>
    <property type="project" value="TreeGrafter"/>
</dbReference>
<evidence type="ECO:0000256" key="8">
    <source>
        <dbReference type="ARBA" id="ARBA00022960"/>
    </source>
</evidence>
<comment type="similarity">
    <text evidence="1">In the C-terminal section; belongs to the transpeptidase family.</text>
</comment>
<feature type="domain" description="Penicillin-binding protein transpeptidase" evidence="16">
    <location>
        <begin position="360"/>
        <end position="596"/>
    </location>
</feature>
<protein>
    <submittedName>
        <fullName evidence="18">Uncharacterized protein</fullName>
    </submittedName>
</protein>
<dbReference type="GO" id="GO:0008360">
    <property type="term" value="P:regulation of cell shape"/>
    <property type="evidence" value="ECO:0007669"/>
    <property type="project" value="UniProtKB-KW"/>
</dbReference>
<dbReference type="PANTHER" id="PTHR32282">
    <property type="entry name" value="BINDING PROTEIN TRANSPEPTIDASE, PUTATIVE-RELATED"/>
    <property type="match status" value="1"/>
</dbReference>
<keyword evidence="8" id="KW-0133">Cell shape</keyword>
<dbReference type="Proteomes" id="UP000250462">
    <property type="component" value="Unassembled WGS sequence"/>
</dbReference>
<comment type="catalytic activity">
    <reaction evidence="13">
        <text>[GlcNAc-(1-&gt;4)-Mur2Ac(oyl-L-Ala-gamma-D-Glu-L-Lys-D-Ala-D-Ala)](n)-di-trans,octa-cis-undecaprenyl diphosphate + beta-D-GlcNAc-(1-&gt;4)-Mur2Ac(oyl-L-Ala-gamma-D-Glu-L-Lys-D-Ala-D-Ala)-di-trans,octa-cis-undecaprenyl diphosphate = [GlcNAc-(1-&gt;4)-Mur2Ac(oyl-L-Ala-gamma-D-Glu-L-Lys-D-Ala-D-Ala)](n+1)-di-trans,octa-cis-undecaprenyl diphosphate + di-trans,octa-cis-undecaprenyl diphosphate + H(+)</text>
        <dbReference type="Rhea" id="RHEA:23708"/>
        <dbReference type="Rhea" id="RHEA-COMP:9602"/>
        <dbReference type="Rhea" id="RHEA-COMP:9603"/>
        <dbReference type="ChEBI" id="CHEBI:15378"/>
        <dbReference type="ChEBI" id="CHEBI:58405"/>
        <dbReference type="ChEBI" id="CHEBI:60033"/>
        <dbReference type="ChEBI" id="CHEBI:78435"/>
        <dbReference type="EC" id="2.4.99.28"/>
    </reaction>
</comment>
<evidence type="ECO:0000259" key="17">
    <source>
        <dbReference type="Pfam" id="PF00912"/>
    </source>
</evidence>
<dbReference type="Gene3D" id="1.10.3810.10">
    <property type="entry name" value="Biosynthetic peptidoglycan transglycosylase-like"/>
    <property type="match status" value="1"/>
</dbReference>
<evidence type="ECO:0000256" key="12">
    <source>
        <dbReference type="ARBA" id="ARBA00034000"/>
    </source>
</evidence>
<dbReference type="SUPFAM" id="SSF53955">
    <property type="entry name" value="Lysozyme-like"/>
    <property type="match status" value="1"/>
</dbReference>
<comment type="similarity">
    <text evidence="2">In the N-terminal section; belongs to the glycosyltransferase 51 family.</text>
</comment>
<dbReference type="InterPro" id="IPR050396">
    <property type="entry name" value="Glycosyltr_51/Transpeptidase"/>
</dbReference>
<feature type="compositionally biased region" description="Basic residues" evidence="14">
    <location>
        <begin position="19"/>
        <end position="32"/>
    </location>
</feature>
<dbReference type="Gene3D" id="3.40.710.10">
    <property type="entry name" value="DD-peptidase/beta-lactamase superfamily"/>
    <property type="match status" value="1"/>
</dbReference>
<keyword evidence="15" id="KW-0472">Membrane</keyword>
<dbReference type="GO" id="GO:0008955">
    <property type="term" value="F:peptidoglycan glycosyltransferase activity"/>
    <property type="evidence" value="ECO:0007669"/>
    <property type="project" value="UniProtKB-EC"/>
</dbReference>
<reference evidence="18 19" key="1">
    <citation type="submission" date="2018-06" db="EMBL/GenBank/DDBJ databases">
        <title>Phytoactinopolyspora halophila sp. nov., a novel halophilic actinomycete isolated from a saline soil in China.</title>
        <authorList>
            <person name="Tang S.-K."/>
        </authorList>
    </citation>
    <scope>NUCLEOTIDE SEQUENCE [LARGE SCALE GENOMIC DNA]</scope>
    <source>
        <strain evidence="18 19">YIM 96934</strain>
    </source>
</reference>
<evidence type="ECO:0000256" key="3">
    <source>
        <dbReference type="ARBA" id="ARBA00022645"/>
    </source>
</evidence>
<dbReference type="InterPro" id="IPR001264">
    <property type="entry name" value="Glyco_trans_51"/>
</dbReference>
<evidence type="ECO:0000256" key="5">
    <source>
        <dbReference type="ARBA" id="ARBA00022676"/>
    </source>
</evidence>
<evidence type="ECO:0000259" key="16">
    <source>
        <dbReference type="Pfam" id="PF00905"/>
    </source>
</evidence>
<dbReference type="PANTHER" id="PTHR32282:SF34">
    <property type="entry name" value="PENICILLIN-BINDING PROTEIN 1A"/>
    <property type="match status" value="1"/>
</dbReference>
<dbReference type="FunFam" id="1.10.3810.10:FF:000001">
    <property type="entry name" value="Penicillin-binding protein 1A"/>
    <property type="match status" value="1"/>
</dbReference>
<keyword evidence="5" id="KW-0328">Glycosyltransferase</keyword>
<evidence type="ECO:0000256" key="1">
    <source>
        <dbReference type="ARBA" id="ARBA00007090"/>
    </source>
</evidence>
<evidence type="ECO:0000256" key="6">
    <source>
        <dbReference type="ARBA" id="ARBA00022679"/>
    </source>
</evidence>
<keyword evidence="7" id="KW-0378">Hydrolase</keyword>
<comment type="caution">
    <text evidence="18">The sequence shown here is derived from an EMBL/GenBank/DDBJ whole genome shotgun (WGS) entry which is preliminary data.</text>
</comment>
<evidence type="ECO:0000313" key="18">
    <source>
        <dbReference type="EMBL" id="RAW14729.1"/>
    </source>
</evidence>
<dbReference type="InterPro" id="IPR001460">
    <property type="entry name" value="PCN-bd_Tpept"/>
</dbReference>
<keyword evidence="4" id="KW-0645">Protease</keyword>
<dbReference type="GO" id="GO:0008658">
    <property type="term" value="F:penicillin binding"/>
    <property type="evidence" value="ECO:0007669"/>
    <property type="project" value="InterPro"/>
</dbReference>
<feature type="transmembrane region" description="Helical" evidence="15">
    <location>
        <begin position="39"/>
        <end position="65"/>
    </location>
</feature>
<dbReference type="GO" id="GO:0009002">
    <property type="term" value="F:serine-type D-Ala-D-Ala carboxypeptidase activity"/>
    <property type="evidence" value="ECO:0007669"/>
    <property type="project" value="UniProtKB-EC"/>
</dbReference>
<keyword evidence="3" id="KW-0121">Carboxypeptidase</keyword>
<keyword evidence="9" id="KW-0573">Peptidoglycan synthesis</keyword>
<evidence type="ECO:0000256" key="9">
    <source>
        <dbReference type="ARBA" id="ARBA00022984"/>
    </source>
</evidence>
<evidence type="ECO:0000256" key="10">
    <source>
        <dbReference type="ARBA" id="ARBA00023268"/>
    </source>
</evidence>
<gene>
    <name evidence="18" type="ORF">DPM12_10790</name>
</gene>
<keyword evidence="15" id="KW-1133">Transmembrane helix</keyword>
<feature type="compositionally biased region" description="Basic and acidic residues" evidence="14">
    <location>
        <begin position="1"/>
        <end position="18"/>
    </location>
</feature>
<dbReference type="InterPro" id="IPR036950">
    <property type="entry name" value="PBP_transglycosylase"/>
</dbReference>